<organism evidence="1 2">
    <name type="scientific">Entomophthora muscae</name>
    <dbReference type="NCBI Taxonomy" id="34485"/>
    <lineage>
        <taxon>Eukaryota</taxon>
        <taxon>Fungi</taxon>
        <taxon>Fungi incertae sedis</taxon>
        <taxon>Zoopagomycota</taxon>
        <taxon>Entomophthoromycotina</taxon>
        <taxon>Entomophthoromycetes</taxon>
        <taxon>Entomophthorales</taxon>
        <taxon>Entomophthoraceae</taxon>
        <taxon>Entomophthora</taxon>
    </lineage>
</organism>
<name>A0ACC2RMU0_9FUNG</name>
<accession>A0ACC2RMU0</accession>
<dbReference type="Proteomes" id="UP001165960">
    <property type="component" value="Unassembled WGS sequence"/>
</dbReference>
<reference evidence="1" key="1">
    <citation type="submission" date="2022-04" db="EMBL/GenBank/DDBJ databases">
        <title>Genome of the entomopathogenic fungus Entomophthora muscae.</title>
        <authorList>
            <person name="Elya C."/>
            <person name="Lovett B.R."/>
            <person name="Lee E."/>
            <person name="Macias A.M."/>
            <person name="Hajek A.E."/>
            <person name="De Bivort B.L."/>
            <person name="Kasson M.T."/>
            <person name="De Fine Licht H.H."/>
            <person name="Stajich J.E."/>
        </authorList>
    </citation>
    <scope>NUCLEOTIDE SEQUENCE</scope>
    <source>
        <strain evidence="1">Berkeley</strain>
    </source>
</reference>
<evidence type="ECO:0000313" key="2">
    <source>
        <dbReference type="Proteomes" id="UP001165960"/>
    </source>
</evidence>
<protein>
    <submittedName>
        <fullName evidence="1">Uncharacterized protein</fullName>
    </submittedName>
</protein>
<comment type="caution">
    <text evidence="1">The sequence shown here is derived from an EMBL/GenBank/DDBJ whole genome shotgun (WGS) entry which is preliminary data.</text>
</comment>
<evidence type="ECO:0000313" key="1">
    <source>
        <dbReference type="EMBL" id="KAJ9051374.1"/>
    </source>
</evidence>
<sequence>MESLTISWFPLQAEFDVIPISNAKALQAELETGTLFYRNIEYHLCTDSGEEPCQDLDDSTTEDSTEDSAEDSTSETCSDISSTSDASLKYISLYKTELCATFDKEGQCPYSAKCKFAHGQEELREIPRHPKYKSIPCRSFQQGTCTYGSRCSFLHPAN</sequence>
<keyword evidence="2" id="KW-1185">Reference proteome</keyword>
<proteinExistence type="predicted"/>
<dbReference type="EMBL" id="QTSX02007113">
    <property type="protein sequence ID" value="KAJ9051374.1"/>
    <property type="molecule type" value="Genomic_DNA"/>
</dbReference>
<gene>
    <name evidence="1" type="ORF">DSO57_1005082</name>
</gene>